<dbReference type="SUPFAM" id="SSF52402">
    <property type="entry name" value="Adenine nucleotide alpha hydrolases-like"/>
    <property type="match status" value="1"/>
</dbReference>
<dbReference type="PROSITE" id="PS51278">
    <property type="entry name" value="GATASE_TYPE_2"/>
    <property type="match status" value="1"/>
</dbReference>
<proteinExistence type="predicted"/>
<reference evidence="2" key="1">
    <citation type="submission" date="2018-05" db="EMBL/GenBank/DDBJ databases">
        <authorList>
            <person name="Lanie J.A."/>
            <person name="Ng W.-L."/>
            <person name="Kazmierczak K.M."/>
            <person name="Andrzejewski T.M."/>
            <person name="Davidsen T.M."/>
            <person name="Wayne K.J."/>
            <person name="Tettelin H."/>
            <person name="Glass J.I."/>
            <person name="Rusch D."/>
            <person name="Podicherti R."/>
            <person name="Tsui H.-C.T."/>
            <person name="Winkler M.E."/>
        </authorList>
    </citation>
    <scope>NUCLEOTIDE SEQUENCE</scope>
</reference>
<organism evidence="2">
    <name type="scientific">marine metagenome</name>
    <dbReference type="NCBI Taxonomy" id="408172"/>
    <lineage>
        <taxon>unclassified sequences</taxon>
        <taxon>metagenomes</taxon>
        <taxon>ecological metagenomes</taxon>
    </lineage>
</organism>
<dbReference type="InterPro" id="IPR029055">
    <property type="entry name" value="Ntn_hydrolases_N"/>
</dbReference>
<gene>
    <name evidence="2" type="ORF">METZ01_LOCUS360614</name>
</gene>
<dbReference type="InterPro" id="IPR033738">
    <property type="entry name" value="AsnB_N"/>
</dbReference>
<dbReference type="GO" id="GO:0005829">
    <property type="term" value="C:cytosol"/>
    <property type="evidence" value="ECO:0007669"/>
    <property type="project" value="TreeGrafter"/>
</dbReference>
<dbReference type="InterPro" id="IPR014729">
    <property type="entry name" value="Rossmann-like_a/b/a_fold"/>
</dbReference>
<sequence length="254" mass="28500">VAWGVAATLQRAVGMFSFALWDKKERRLTLGRDRFGEKPLYYGWLGRGNGQTFVFGSELKALRAFPNFDNPINRDALALYFQYCTVPAPYSIFQDIFKLEPGHVLVLQDEGFNHRAIKIEPYWQLTDVVDKGISSPIADETEAIELLESVLRKSVEQQSIADVPLGAFLSGGIDSSLITALMQDQSSRPIQTFTVGFDESEFDESPYALAVAQHIGTEHHELRVTSTEALNIIPNLPEIYDEPFSDSSQIPTYF</sequence>
<evidence type="ECO:0000313" key="2">
    <source>
        <dbReference type="EMBL" id="SVD07760.1"/>
    </source>
</evidence>
<dbReference type="PANTHER" id="PTHR43284:SF1">
    <property type="entry name" value="ASPARAGINE SYNTHETASE"/>
    <property type="match status" value="1"/>
</dbReference>
<dbReference type="InterPro" id="IPR001962">
    <property type="entry name" value="Asn_synthase"/>
</dbReference>
<feature type="domain" description="Glutamine amidotransferase type-2" evidence="1">
    <location>
        <begin position="1"/>
        <end position="110"/>
    </location>
</feature>
<dbReference type="GO" id="GO:0006529">
    <property type="term" value="P:asparagine biosynthetic process"/>
    <property type="evidence" value="ECO:0007669"/>
    <property type="project" value="InterPro"/>
</dbReference>
<dbReference type="PANTHER" id="PTHR43284">
    <property type="entry name" value="ASPARAGINE SYNTHETASE (GLUTAMINE-HYDROLYZING)"/>
    <property type="match status" value="1"/>
</dbReference>
<dbReference type="Gene3D" id="3.40.50.620">
    <property type="entry name" value="HUPs"/>
    <property type="match status" value="1"/>
</dbReference>
<protein>
    <recommendedName>
        <fullName evidence="1">Glutamine amidotransferase type-2 domain-containing protein</fullName>
    </recommendedName>
</protein>
<dbReference type="CDD" id="cd01991">
    <property type="entry name" value="Asn_synthase_B_C"/>
    <property type="match status" value="1"/>
</dbReference>
<feature type="non-terminal residue" evidence="2">
    <location>
        <position position="1"/>
    </location>
</feature>
<evidence type="ECO:0000259" key="1">
    <source>
        <dbReference type="PROSITE" id="PS51278"/>
    </source>
</evidence>
<dbReference type="AlphaFoldDB" id="A0A382SCS7"/>
<dbReference type="InterPro" id="IPR017932">
    <property type="entry name" value="GATase_2_dom"/>
</dbReference>
<feature type="non-terminal residue" evidence="2">
    <location>
        <position position="254"/>
    </location>
</feature>
<dbReference type="SUPFAM" id="SSF56235">
    <property type="entry name" value="N-terminal nucleophile aminohydrolases (Ntn hydrolases)"/>
    <property type="match status" value="1"/>
</dbReference>
<dbReference type="GO" id="GO:0004066">
    <property type="term" value="F:asparagine synthase (glutamine-hydrolyzing) activity"/>
    <property type="evidence" value="ECO:0007669"/>
    <property type="project" value="InterPro"/>
</dbReference>
<dbReference type="Pfam" id="PF13537">
    <property type="entry name" value="GATase_7"/>
    <property type="match status" value="1"/>
</dbReference>
<dbReference type="InterPro" id="IPR051786">
    <property type="entry name" value="ASN_synthetase/amidase"/>
</dbReference>
<dbReference type="CDD" id="cd00712">
    <property type="entry name" value="AsnB"/>
    <property type="match status" value="1"/>
</dbReference>
<dbReference type="EMBL" id="UINC01128179">
    <property type="protein sequence ID" value="SVD07760.1"/>
    <property type="molecule type" value="Genomic_DNA"/>
</dbReference>
<accession>A0A382SCS7</accession>
<dbReference type="Gene3D" id="3.60.20.10">
    <property type="entry name" value="Glutamine Phosphoribosylpyrophosphate, subunit 1, domain 1"/>
    <property type="match status" value="1"/>
</dbReference>
<name>A0A382SCS7_9ZZZZ</name>
<dbReference type="Pfam" id="PF00733">
    <property type="entry name" value="Asn_synthase"/>
    <property type="match status" value="1"/>
</dbReference>